<gene>
    <name evidence="8" type="ORF">NFI88_14895</name>
</gene>
<keyword evidence="5" id="KW-0175">Coiled coil</keyword>
<evidence type="ECO:0000313" key="9">
    <source>
        <dbReference type="Proteomes" id="UP001524547"/>
    </source>
</evidence>
<dbReference type="Proteomes" id="UP001524547">
    <property type="component" value="Unassembled WGS sequence"/>
</dbReference>
<evidence type="ECO:0000259" key="7">
    <source>
        <dbReference type="Pfam" id="PF06305"/>
    </source>
</evidence>
<feature type="coiled-coil region" evidence="5">
    <location>
        <begin position="61"/>
        <end position="95"/>
    </location>
</feature>
<organism evidence="8 9">
    <name type="scientific">Rhizosaccharibacter radicis</name>
    <dbReference type="NCBI Taxonomy" id="2782605"/>
    <lineage>
        <taxon>Bacteria</taxon>
        <taxon>Pseudomonadati</taxon>
        <taxon>Pseudomonadota</taxon>
        <taxon>Alphaproteobacteria</taxon>
        <taxon>Acetobacterales</taxon>
        <taxon>Acetobacteraceae</taxon>
        <taxon>Rhizosaccharibacter</taxon>
    </lineage>
</organism>
<evidence type="ECO:0000256" key="2">
    <source>
        <dbReference type="ARBA" id="ARBA00022692"/>
    </source>
</evidence>
<dbReference type="EMBL" id="JAMZEJ010000009">
    <property type="protein sequence ID" value="MCQ8242123.1"/>
    <property type="molecule type" value="Genomic_DNA"/>
</dbReference>
<evidence type="ECO:0000313" key="8">
    <source>
        <dbReference type="EMBL" id="MCQ8242123.1"/>
    </source>
</evidence>
<feature type="domain" description="Lipopolysaccharide assembly protein A" evidence="7">
    <location>
        <begin position="32"/>
        <end position="82"/>
    </location>
</feature>
<evidence type="ECO:0000256" key="5">
    <source>
        <dbReference type="SAM" id="Coils"/>
    </source>
</evidence>
<evidence type="ECO:0000256" key="4">
    <source>
        <dbReference type="ARBA" id="ARBA00023136"/>
    </source>
</evidence>
<evidence type="ECO:0000256" key="1">
    <source>
        <dbReference type="ARBA" id="ARBA00022475"/>
    </source>
</evidence>
<proteinExistence type="predicted"/>
<keyword evidence="1" id="KW-1003">Cell membrane</keyword>
<keyword evidence="3 6" id="KW-1133">Transmembrane helix</keyword>
<reference evidence="8 9" key="1">
    <citation type="submission" date="2022-06" db="EMBL/GenBank/DDBJ databases">
        <title>Rhizosaccharibacter gen. nov. sp. nov. KSS12, endophytic bacteria isolated from sugarcane.</title>
        <authorList>
            <person name="Pitiwittayakul N."/>
        </authorList>
    </citation>
    <scope>NUCLEOTIDE SEQUENCE [LARGE SCALE GENOMIC DNA]</scope>
    <source>
        <strain evidence="8 9">KSS12</strain>
    </source>
</reference>
<protein>
    <submittedName>
        <fullName evidence="8">Lipopolysaccharide assembly protein LapA domain-containing protein</fullName>
    </submittedName>
</protein>
<keyword evidence="9" id="KW-1185">Reference proteome</keyword>
<keyword evidence="2 6" id="KW-0812">Transmembrane</keyword>
<dbReference type="RefSeq" id="WP_422920876.1">
    <property type="nucleotide sequence ID" value="NZ_JAMZEJ010000009.1"/>
</dbReference>
<name>A0ABT1W0I9_9PROT</name>
<comment type="caution">
    <text evidence="8">The sequence shown here is derived from an EMBL/GenBank/DDBJ whole genome shotgun (WGS) entry which is preliminary data.</text>
</comment>
<evidence type="ECO:0000256" key="6">
    <source>
        <dbReference type="SAM" id="Phobius"/>
    </source>
</evidence>
<sequence>MLRLIITLPFLIALVVFVLYNQSSQPLSVPDYTWQSSVGVVALVTAVVFFLLGALFVWFAELRQRRRARRAEAQIRTLEGQNNDLRTQLAQAAAQNAAFHAAHQAPGAAPYPPGTAPAVLPPASTTY</sequence>
<dbReference type="Pfam" id="PF06305">
    <property type="entry name" value="LapA_dom"/>
    <property type="match status" value="1"/>
</dbReference>
<dbReference type="InterPro" id="IPR010445">
    <property type="entry name" value="LapA_dom"/>
</dbReference>
<feature type="transmembrane region" description="Helical" evidence="6">
    <location>
        <begin position="40"/>
        <end position="60"/>
    </location>
</feature>
<keyword evidence="4 6" id="KW-0472">Membrane</keyword>
<evidence type="ECO:0000256" key="3">
    <source>
        <dbReference type="ARBA" id="ARBA00022989"/>
    </source>
</evidence>
<accession>A0ABT1W0I9</accession>